<dbReference type="InterPro" id="IPR029044">
    <property type="entry name" value="Nucleotide-diphossugar_trans"/>
</dbReference>
<dbReference type="InterPro" id="IPR050088">
    <property type="entry name" value="IspD/TarI_cytidylyltransf_bact"/>
</dbReference>
<dbReference type="Pfam" id="PF01128">
    <property type="entry name" value="IspD"/>
    <property type="match status" value="1"/>
</dbReference>
<keyword evidence="5 7" id="KW-0548">Nucleotidyltransferase</keyword>
<dbReference type="Proteomes" id="UP000567293">
    <property type="component" value="Unassembled WGS sequence"/>
</dbReference>
<feature type="site" description="Transition state stabilizer" evidence="7">
    <location>
        <position position="16"/>
    </location>
</feature>
<organism evidence="8 9">
    <name type="scientific">Candidatus Acidiferrum panamense</name>
    <dbReference type="NCBI Taxonomy" id="2741543"/>
    <lineage>
        <taxon>Bacteria</taxon>
        <taxon>Pseudomonadati</taxon>
        <taxon>Acidobacteriota</taxon>
        <taxon>Terriglobia</taxon>
        <taxon>Candidatus Acidiferrales</taxon>
        <taxon>Candidatus Acidiferrum</taxon>
    </lineage>
</organism>
<accession>A0A7V8NUL2</accession>
<evidence type="ECO:0000256" key="6">
    <source>
        <dbReference type="ARBA" id="ARBA00023229"/>
    </source>
</evidence>
<evidence type="ECO:0000256" key="2">
    <source>
        <dbReference type="ARBA" id="ARBA00004787"/>
    </source>
</evidence>
<keyword evidence="4 7" id="KW-0808">Transferase</keyword>
<dbReference type="GO" id="GO:0019288">
    <property type="term" value="P:isopentenyl diphosphate biosynthetic process, methylerythritol 4-phosphate pathway"/>
    <property type="evidence" value="ECO:0007669"/>
    <property type="project" value="UniProtKB-UniRule"/>
</dbReference>
<comment type="similarity">
    <text evidence="3 7">Belongs to the IspD/TarI cytidylyltransferase family. IspD subfamily.</text>
</comment>
<dbReference type="HAMAP" id="MF_00108">
    <property type="entry name" value="IspD"/>
    <property type="match status" value="1"/>
</dbReference>
<evidence type="ECO:0000256" key="4">
    <source>
        <dbReference type="ARBA" id="ARBA00022679"/>
    </source>
</evidence>
<proteinExistence type="inferred from homology"/>
<evidence type="ECO:0000256" key="3">
    <source>
        <dbReference type="ARBA" id="ARBA00009789"/>
    </source>
</evidence>
<name>A0A7V8NUL2_9BACT</name>
<dbReference type="Gene3D" id="3.90.550.10">
    <property type="entry name" value="Spore Coat Polysaccharide Biosynthesis Protein SpsA, Chain A"/>
    <property type="match status" value="1"/>
</dbReference>
<dbReference type="CDD" id="cd02516">
    <property type="entry name" value="CDP-ME_synthetase"/>
    <property type="match status" value="1"/>
</dbReference>
<protein>
    <recommendedName>
        <fullName evidence="7">2-C-methyl-D-erythritol 4-phosphate cytidylyltransferase</fullName>
        <ecNumber evidence="7">2.7.7.60</ecNumber>
    </recommendedName>
    <alternativeName>
        <fullName evidence="7">4-diphosphocytidyl-2C-methyl-D-erythritol synthase</fullName>
    </alternativeName>
    <alternativeName>
        <fullName evidence="7">MEP cytidylyltransferase</fullName>
        <shortName evidence="7">MCT</shortName>
    </alternativeName>
</protein>
<dbReference type="NCBIfam" id="TIGR00453">
    <property type="entry name" value="ispD"/>
    <property type="match status" value="1"/>
</dbReference>
<feature type="site" description="Transition state stabilizer" evidence="7">
    <location>
        <position position="23"/>
    </location>
</feature>
<keyword evidence="6 7" id="KW-0414">Isoprene biosynthesis</keyword>
<dbReference type="SUPFAM" id="SSF53448">
    <property type="entry name" value="Nucleotide-diphospho-sugar transferases"/>
    <property type="match status" value="1"/>
</dbReference>
<evidence type="ECO:0000256" key="1">
    <source>
        <dbReference type="ARBA" id="ARBA00001282"/>
    </source>
</evidence>
<reference evidence="8" key="1">
    <citation type="submission" date="2020-06" db="EMBL/GenBank/DDBJ databases">
        <title>Legume-microbial interactions unlock mineral nutrients during tropical forest succession.</title>
        <authorList>
            <person name="Epihov D.Z."/>
        </authorList>
    </citation>
    <scope>NUCLEOTIDE SEQUENCE [LARGE SCALE GENOMIC DNA]</scope>
    <source>
        <strain evidence="8">Pan2503</strain>
    </source>
</reference>
<sequence>MTRIAAILPAAGLGTRMGAETPKQFLELNGTPIVILSLRRIASCPLVTELIVATRADEIQRLAERIAKEKFKQPVRVVRGGDSRQDSVAAALREVPNEAEIVLVHDAVRPFVTVEQITRVIEEARRCHAAILGIPAMDTVKEVKRASLPEDVALITGTIPRERLVMAQTPQVFATKLLKEALARAQSDGVNASDEAGLVERLGRDVHVVLGSERNMKITKPADMELARFYLDRETQKA</sequence>
<dbReference type="UniPathway" id="UPA00056">
    <property type="reaction ID" value="UER00093"/>
</dbReference>
<keyword evidence="9" id="KW-1185">Reference proteome</keyword>
<dbReference type="InterPro" id="IPR001228">
    <property type="entry name" value="IspD"/>
</dbReference>
<dbReference type="PANTHER" id="PTHR32125">
    <property type="entry name" value="2-C-METHYL-D-ERYTHRITOL 4-PHOSPHATE CYTIDYLYLTRANSFERASE, CHLOROPLASTIC"/>
    <property type="match status" value="1"/>
</dbReference>
<dbReference type="EMBL" id="JACDQQ010002202">
    <property type="protein sequence ID" value="MBA0087819.1"/>
    <property type="molecule type" value="Genomic_DNA"/>
</dbReference>
<comment type="catalytic activity">
    <reaction evidence="1 7">
        <text>2-C-methyl-D-erythritol 4-phosphate + CTP + H(+) = 4-CDP-2-C-methyl-D-erythritol + diphosphate</text>
        <dbReference type="Rhea" id="RHEA:13429"/>
        <dbReference type="ChEBI" id="CHEBI:15378"/>
        <dbReference type="ChEBI" id="CHEBI:33019"/>
        <dbReference type="ChEBI" id="CHEBI:37563"/>
        <dbReference type="ChEBI" id="CHEBI:57823"/>
        <dbReference type="ChEBI" id="CHEBI:58262"/>
        <dbReference type="EC" id="2.7.7.60"/>
    </reaction>
</comment>
<dbReference type="EC" id="2.7.7.60" evidence="7"/>
<evidence type="ECO:0000313" key="8">
    <source>
        <dbReference type="EMBL" id="MBA0087819.1"/>
    </source>
</evidence>
<evidence type="ECO:0000256" key="7">
    <source>
        <dbReference type="HAMAP-Rule" id="MF_00108"/>
    </source>
</evidence>
<feature type="site" description="Positions MEP for the nucleophilic attack" evidence="7">
    <location>
        <position position="217"/>
    </location>
</feature>
<evidence type="ECO:0000313" key="9">
    <source>
        <dbReference type="Proteomes" id="UP000567293"/>
    </source>
</evidence>
<evidence type="ECO:0000256" key="5">
    <source>
        <dbReference type="ARBA" id="ARBA00022695"/>
    </source>
</evidence>
<gene>
    <name evidence="7 8" type="primary">ispD</name>
    <name evidence="8" type="ORF">HRJ53_22765</name>
</gene>
<dbReference type="PROSITE" id="PS01295">
    <property type="entry name" value="ISPD"/>
    <property type="match status" value="1"/>
</dbReference>
<dbReference type="GO" id="GO:0050518">
    <property type="term" value="F:2-C-methyl-D-erythritol 4-phosphate cytidylyltransferase activity"/>
    <property type="evidence" value="ECO:0007669"/>
    <property type="project" value="UniProtKB-UniRule"/>
</dbReference>
<dbReference type="InterPro" id="IPR034683">
    <property type="entry name" value="IspD/TarI"/>
</dbReference>
<comment type="pathway">
    <text evidence="2 7">Isoprenoid biosynthesis; isopentenyl diphosphate biosynthesis via DXP pathway; isopentenyl diphosphate from 1-deoxy-D-xylulose 5-phosphate: step 2/6.</text>
</comment>
<dbReference type="InterPro" id="IPR018294">
    <property type="entry name" value="ISPD_synthase_CS"/>
</dbReference>
<dbReference type="AlphaFoldDB" id="A0A7V8NUL2"/>
<comment type="function">
    <text evidence="7">Catalyzes the formation of 4-diphosphocytidyl-2-C-methyl-D-erythritol from CTP and 2-C-methyl-D-erythritol 4-phosphate (MEP).</text>
</comment>
<comment type="caution">
    <text evidence="8">The sequence shown here is derived from an EMBL/GenBank/DDBJ whole genome shotgun (WGS) entry which is preliminary data.</text>
</comment>
<dbReference type="FunFam" id="3.90.550.10:FF:000003">
    <property type="entry name" value="2-C-methyl-D-erythritol 4-phosphate cytidylyltransferase"/>
    <property type="match status" value="1"/>
</dbReference>
<dbReference type="PANTHER" id="PTHR32125:SF4">
    <property type="entry name" value="2-C-METHYL-D-ERYTHRITOL 4-PHOSPHATE CYTIDYLYLTRANSFERASE, CHLOROPLASTIC"/>
    <property type="match status" value="1"/>
</dbReference>
<feature type="site" description="Positions MEP for the nucleophilic attack" evidence="7">
    <location>
        <position position="161"/>
    </location>
</feature>